<evidence type="ECO:0000313" key="1">
    <source>
        <dbReference type="EMBL" id="KAK3933587.1"/>
    </source>
</evidence>
<dbReference type="EMBL" id="MU854121">
    <property type="protein sequence ID" value="KAK3933587.1"/>
    <property type="molecule type" value="Genomic_DNA"/>
</dbReference>
<dbReference type="InterPro" id="IPR051678">
    <property type="entry name" value="AGP_Transferase"/>
</dbReference>
<comment type="caution">
    <text evidence="1">The sequence shown here is derived from an EMBL/GenBank/DDBJ whole genome shotgun (WGS) entry which is preliminary data.</text>
</comment>
<organism evidence="1 2">
    <name type="scientific">Diplogelasinospora grovesii</name>
    <dbReference type="NCBI Taxonomy" id="303347"/>
    <lineage>
        <taxon>Eukaryota</taxon>
        <taxon>Fungi</taxon>
        <taxon>Dikarya</taxon>
        <taxon>Ascomycota</taxon>
        <taxon>Pezizomycotina</taxon>
        <taxon>Sordariomycetes</taxon>
        <taxon>Sordariomycetidae</taxon>
        <taxon>Sordariales</taxon>
        <taxon>Diplogelasinosporaceae</taxon>
        <taxon>Diplogelasinospora</taxon>
    </lineage>
</organism>
<reference evidence="2" key="1">
    <citation type="journal article" date="2023" name="Mol. Phylogenet. Evol.">
        <title>Genome-scale phylogeny and comparative genomics of the fungal order Sordariales.</title>
        <authorList>
            <person name="Hensen N."/>
            <person name="Bonometti L."/>
            <person name="Westerberg I."/>
            <person name="Brannstrom I.O."/>
            <person name="Guillou S."/>
            <person name="Cros-Aarteil S."/>
            <person name="Calhoun S."/>
            <person name="Haridas S."/>
            <person name="Kuo A."/>
            <person name="Mondo S."/>
            <person name="Pangilinan J."/>
            <person name="Riley R."/>
            <person name="LaButti K."/>
            <person name="Andreopoulos B."/>
            <person name="Lipzen A."/>
            <person name="Chen C."/>
            <person name="Yan M."/>
            <person name="Daum C."/>
            <person name="Ng V."/>
            <person name="Clum A."/>
            <person name="Steindorff A."/>
            <person name="Ohm R.A."/>
            <person name="Martin F."/>
            <person name="Silar P."/>
            <person name="Natvig D.O."/>
            <person name="Lalanne C."/>
            <person name="Gautier V."/>
            <person name="Ament-Velasquez S.L."/>
            <person name="Kruys A."/>
            <person name="Hutchinson M.I."/>
            <person name="Powell A.J."/>
            <person name="Barry K."/>
            <person name="Miller A.N."/>
            <person name="Grigoriev I.V."/>
            <person name="Debuchy R."/>
            <person name="Gladieux P."/>
            <person name="Hiltunen Thoren M."/>
            <person name="Johannesson H."/>
        </authorList>
    </citation>
    <scope>NUCLEOTIDE SEQUENCE [LARGE SCALE GENOMIC DNA]</scope>
    <source>
        <strain evidence="2">CBS 340.73</strain>
    </source>
</reference>
<dbReference type="InterPro" id="IPR011009">
    <property type="entry name" value="Kinase-like_dom_sf"/>
</dbReference>
<dbReference type="Proteomes" id="UP001303473">
    <property type="component" value="Unassembled WGS sequence"/>
</dbReference>
<dbReference type="SUPFAM" id="SSF56112">
    <property type="entry name" value="Protein kinase-like (PK-like)"/>
    <property type="match status" value="1"/>
</dbReference>
<dbReference type="PANTHER" id="PTHR21310:SF13">
    <property type="entry name" value="AMINOGLYCOSIDE PHOSPHOTRANSFERASE DOMAIN-CONTAINING PROTEIN"/>
    <property type="match status" value="1"/>
</dbReference>
<evidence type="ECO:0008006" key="3">
    <source>
        <dbReference type="Google" id="ProtNLM"/>
    </source>
</evidence>
<protein>
    <recommendedName>
        <fullName evidence="3">Aminoglycoside phosphotransferase domain-containing protein</fullName>
    </recommendedName>
</protein>
<keyword evidence="2" id="KW-1185">Reference proteome</keyword>
<proteinExistence type="predicted"/>
<sequence length="130" mass="14616">MAGSEFRGLEWVPKTFGLEPAWTLEPNLEAAKQIVKSRLNRDSVTLSFLAQGAFNKLYDVTSDKDTETLVLRIALPVDPRYKTLSEVATLDWMLHNTNMPVPVVVACEASRTNPVGFEWILMTKLSQNPH</sequence>
<dbReference type="AlphaFoldDB" id="A0AAN6RXK6"/>
<name>A0AAN6RXK6_9PEZI</name>
<accession>A0AAN6RXK6</accession>
<dbReference type="PANTHER" id="PTHR21310">
    <property type="entry name" value="AMINOGLYCOSIDE PHOSPHOTRANSFERASE-RELATED-RELATED"/>
    <property type="match status" value="1"/>
</dbReference>
<gene>
    <name evidence="1" type="ORF">QBC46DRAFT_111635</name>
</gene>
<evidence type="ECO:0000313" key="2">
    <source>
        <dbReference type="Proteomes" id="UP001303473"/>
    </source>
</evidence>